<evidence type="ECO:0000259" key="1">
    <source>
        <dbReference type="Pfam" id="PF04738"/>
    </source>
</evidence>
<keyword evidence="3" id="KW-1185">Reference proteome</keyword>
<reference evidence="2 3" key="1">
    <citation type="submission" date="2019-03" db="EMBL/GenBank/DDBJ databases">
        <title>Genomic Encyclopedia of Type Strains, Phase IV (KMG-IV): sequencing the most valuable type-strain genomes for metagenomic binning, comparative biology and taxonomic classification.</title>
        <authorList>
            <person name="Goeker M."/>
        </authorList>
    </citation>
    <scope>NUCLEOTIDE SEQUENCE [LARGE SCALE GENOMIC DNA]</scope>
    <source>
        <strain evidence="2 3">DSM 45934</strain>
    </source>
</reference>
<dbReference type="RefSeq" id="WP_165960618.1">
    <property type="nucleotide sequence ID" value="NZ_SLWS01000006.1"/>
</dbReference>
<accession>A0A4R2JHU8</accession>
<organism evidence="2 3">
    <name type="scientific">Actinocrispum wychmicini</name>
    <dbReference type="NCBI Taxonomy" id="1213861"/>
    <lineage>
        <taxon>Bacteria</taxon>
        <taxon>Bacillati</taxon>
        <taxon>Actinomycetota</taxon>
        <taxon>Actinomycetes</taxon>
        <taxon>Pseudonocardiales</taxon>
        <taxon>Pseudonocardiaceae</taxon>
        <taxon>Actinocrispum</taxon>
    </lineage>
</organism>
<sequence>MFVAPFALVRSAALAHPAPVVGTFRDSLRSLVILQSTVDELGRELTDALHDSAVGHPADFHRRVVLPLRRDVHNGRDPKPADYGTLPDRVPQLRPWLAARAQLSAAAEAVVAAWPDALAAERAVLAELCASEPLRRAAVLTGRDLVHGLERTARGAADRKARKAEPTILRYALRATSKTSPLSWYTYVGWGRWDDVDDVQWGEPEAHTDVNHSLLARVAARLLQEHRDTLPHRLAPGLREHDGRFSFRRDVPVEEAKRAYVSKEESVDVAANGPLRFLVASVGEGATPAELTNALAARLPADQAGAAAKYVTTILDAGLLVPIAPVDPQHLDAAQALATRFDNKGLAALAEQTKQFARLDAAARVTAVAQLDAGWRELGVDTTGVTPVAEDVVLPGVARLGPAHGRAATGTLARLTPLMMAFDRQLLIRRLTRDQFVRRYGRGGRAHPADCAELITSALVEALVGTESETSAEVSTIRAKLAGMLGGSTGDREITDDMVDTAETLLPQWMKARPVSFSWFVQPLADGLVVNHAYAGFGRFTSRFLNRLPAEAHADVRDYLAGIFPAGFVQYRPVGGFNPNLHPMLTTTEISDDMHWADLTLDDLTVRHDVTTDEIRLVDRTGQSVDVLYLGFLMPLMLPDRVTALYTDLSCGWADLSDLRSIVDRGGVLEKGRLRYRDVVLERRSWDFTGAQGDRLRTDFAVGDVTNALTAARLRARYGLPEHVFVGAGGSISSMADFEQRLNAPKPQYVDFGNALHTRCAQRVFTRHTGDIQVTEALPVPAGRVVELVAETWWRGQ</sequence>
<comment type="caution">
    <text evidence="2">The sequence shown here is derived from an EMBL/GenBank/DDBJ whole genome shotgun (WGS) entry which is preliminary data.</text>
</comment>
<evidence type="ECO:0000313" key="2">
    <source>
        <dbReference type="EMBL" id="TCO56576.1"/>
    </source>
</evidence>
<feature type="domain" description="Lantibiotic dehydratase N-terminal" evidence="1">
    <location>
        <begin position="133"/>
        <end position="443"/>
    </location>
</feature>
<dbReference type="Proteomes" id="UP000295680">
    <property type="component" value="Unassembled WGS sequence"/>
</dbReference>
<evidence type="ECO:0000313" key="3">
    <source>
        <dbReference type="Proteomes" id="UP000295680"/>
    </source>
</evidence>
<dbReference type="InterPro" id="IPR006827">
    <property type="entry name" value="Lant_deHydtase_N"/>
</dbReference>
<dbReference type="EMBL" id="SLWS01000006">
    <property type="protein sequence ID" value="TCO56576.1"/>
    <property type="molecule type" value="Genomic_DNA"/>
</dbReference>
<dbReference type="Pfam" id="PF04738">
    <property type="entry name" value="Lant_dehydr_N"/>
    <property type="match status" value="1"/>
</dbReference>
<gene>
    <name evidence="2" type="ORF">EV192_10649</name>
</gene>
<dbReference type="AlphaFoldDB" id="A0A4R2JHU8"/>
<name>A0A4R2JHU8_9PSEU</name>
<proteinExistence type="predicted"/>
<protein>
    <submittedName>
        <fullName evidence="2">Lantibiotic biosynthesis dehydratase-like protein</fullName>
    </submittedName>
</protein>